<protein>
    <submittedName>
        <fullName evidence="1">Uncharacterized protein</fullName>
    </submittedName>
</protein>
<proteinExistence type="predicted"/>
<dbReference type="EMBL" id="GBRH01238680">
    <property type="protein sequence ID" value="JAD59215.1"/>
    <property type="molecule type" value="Transcribed_RNA"/>
</dbReference>
<evidence type="ECO:0000313" key="1">
    <source>
        <dbReference type="EMBL" id="JAD59215.1"/>
    </source>
</evidence>
<dbReference type="AlphaFoldDB" id="A0A0A9BDB2"/>
<organism evidence="1">
    <name type="scientific">Arundo donax</name>
    <name type="common">Giant reed</name>
    <name type="synonym">Donax arundinaceus</name>
    <dbReference type="NCBI Taxonomy" id="35708"/>
    <lineage>
        <taxon>Eukaryota</taxon>
        <taxon>Viridiplantae</taxon>
        <taxon>Streptophyta</taxon>
        <taxon>Embryophyta</taxon>
        <taxon>Tracheophyta</taxon>
        <taxon>Spermatophyta</taxon>
        <taxon>Magnoliopsida</taxon>
        <taxon>Liliopsida</taxon>
        <taxon>Poales</taxon>
        <taxon>Poaceae</taxon>
        <taxon>PACMAD clade</taxon>
        <taxon>Arundinoideae</taxon>
        <taxon>Arundineae</taxon>
        <taxon>Arundo</taxon>
    </lineage>
</organism>
<accession>A0A0A9BDB2</accession>
<reference evidence="1" key="2">
    <citation type="journal article" date="2015" name="Data Brief">
        <title>Shoot transcriptome of the giant reed, Arundo donax.</title>
        <authorList>
            <person name="Barrero R.A."/>
            <person name="Guerrero F.D."/>
            <person name="Moolhuijzen P."/>
            <person name="Goolsby J.A."/>
            <person name="Tidwell J."/>
            <person name="Bellgard S.E."/>
            <person name="Bellgard M.I."/>
        </authorList>
    </citation>
    <scope>NUCLEOTIDE SEQUENCE</scope>
    <source>
        <tissue evidence="1">Shoot tissue taken approximately 20 cm above the soil surface</tissue>
    </source>
</reference>
<sequence>MFWLRQLLPTQPMHVILLFLFAPPIPSYHGTDLITY</sequence>
<reference evidence="1" key="1">
    <citation type="submission" date="2014-09" db="EMBL/GenBank/DDBJ databases">
        <authorList>
            <person name="Magalhaes I.L.F."/>
            <person name="Oliveira U."/>
            <person name="Santos F.R."/>
            <person name="Vidigal T.H.D.A."/>
            <person name="Brescovit A.D."/>
            <person name="Santos A.J."/>
        </authorList>
    </citation>
    <scope>NUCLEOTIDE SEQUENCE</scope>
    <source>
        <tissue evidence="1">Shoot tissue taken approximately 20 cm above the soil surface</tissue>
    </source>
</reference>
<name>A0A0A9BDB2_ARUDO</name>